<keyword evidence="7" id="KW-1185">Reference proteome</keyword>
<dbReference type="PANTHER" id="PTHR35695:SF1">
    <property type="entry name" value="GLYCEROL-3-PHOSPHATE ACYLTRANSFERASE, CHLOROPLASTIC"/>
    <property type="match status" value="1"/>
</dbReference>
<dbReference type="Pfam" id="PF14829">
    <property type="entry name" value="GPAT_N"/>
    <property type="match status" value="1"/>
</dbReference>
<dbReference type="GeneID" id="113704175"/>
<comment type="subcellular location">
    <subcellularLocation>
        <location evidence="1 5">Plastid</location>
        <location evidence="1 5">Chloroplast stroma</location>
    </subcellularLocation>
</comment>
<dbReference type="SUPFAM" id="SSF69593">
    <property type="entry name" value="Glycerol-3-phosphate (1)-acyltransferase"/>
    <property type="match status" value="1"/>
</dbReference>
<dbReference type="SMART" id="SM00563">
    <property type="entry name" value="PlsC"/>
    <property type="match status" value="1"/>
</dbReference>
<evidence type="ECO:0000259" key="6">
    <source>
        <dbReference type="SMART" id="SM00563"/>
    </source>
</evidence>
<evidence type="ECO:0000256" key="1">
    <source>
        <dbReference type="ARBA" id="ARBA00004470"/>
    </source>
</evidence>
<evidence type="ECO:0000256" key="5">
    <source>
        <dbReference type="PIRNR" id="PIRNR000431"/>
    </source>
</evidence>
<keyword evidence="4" id="KW-0809">Transit peptide</keyword>
<keyword evidence="5" id="KW-0443">Lipid metabolism</keyword>
<dbReference type="Gene3D" id="3.40.1130.10">
    <property type="entry name" value="Glycerol-3-phosphate (1)-acyltransferase"/>
    <property type="match status" value="1"/>
</dbReference>
<dbReference type="InterPro" id="IPR023083">
    <property type="entry name" value="G3P_O-acylTrfase_N"/>
</dbReference>
<reference evidence="8" key="1">
    <citation type="submission" date="2025-08" db="UniProtKB">
        <authorList>
            <consortium name="RefSeq"/>
        </authorList>
    </citation>
    <scope>IDENTIFICATION</scope>
    <source>
        <tissue evidence="8">Leaves</tissue>
    </source>
</reference>
<comment type="similarity">
    <text evidence="5">Belongs to the GPAT/DAPAT family.</text>
</comment>
<evidence type="ECO:0000313" key="7">
    <source>
        <dbReference type="Proteomes" id="UP001652660"/>
    </source>
</evidence>
<keyword evidence="5" id="KW-0808">Transferase</keyword>
<accession>A0ABM4VDU7</accession>
<protein>
    <recommendedName>
        <fullName evidence="5">Glycerol-3-phosphate acyltransferase, chloroplastic</fullName>
        <shortName evidence="5">GPAT</shortName>
        <ecNumber evidence="5">2.3.1.15</ecNumber>
    </recommendedName>
</protein>
<sequence length="407" mass="43707">MVILSAPPPCSLFTSAAAAAAGAARASSPACSSWRAASIFSVKVSSSVEFCPSAKSVRGMAEIFGGDKTNGSATAAAEALAASGSSSSCSVSELSLSLNFVDFRTEEDLLSGIRKAAESGRLPLNVTQGMEELYQNYRNAVYQSGDPKAREIVLSNMALAFDRIFMDVKGDNIVLMSNHQTEADPAVIALLLESTNPNLAENMIYVAGDRVITDPLCKPFSMGRNLLCVYSKKHMNDDPELVEMKRRANTKSLKDMALLLRGGSTIIWIAPSGGRDRPDPVSGEWYPAPFDVSSVDNMRRLVEHAGVPGHIYPLAILCHDIMPPPPKVEKEIGEKRMISFHGVGLSVAPEIGFHAASLEDPEKNKAAYTQALYDSVNEQYNVLKSAIHGKQGLNASTPTVSLSQPWQ</sequence>
<dbReference type="PANTHER" id="PTHR35695">
    <property type="entry name" value="GLYCEROL-3-PHOSPHATE ACYLTRANSFERASE, CHLOROPLASTIC"/>
    <property type="match status" value="1"/>
</dbReference>
<dbReference type="InterPro" id="IPR002123">
    <property type="entry name" value="Plipid/glycerol_acylTrfase"/>
</dbReference>
<comment type="function">
    <text evidence="5">Esterifies acyl-group from acyl-ACP to the sn-1 position of glycerol-3-phosphate. The enzyme from chilling-resistant plants discriminates against non-fluid palmitic acid and selects oleic acid whereas the enzyme from sensitive plants accepts both fatty acids.</text>
</comment>
<dbReference type="InterPro" id="IPR016222">
    <property type="entry name" value="G3P_O-acylTrfase_chlp"/>
</dbReference>
<evidence type="ECO:0000256" key="3">
    <source>
        <dbReference type="ARBA" id="ARBA00022640"/>
    </source>
</evidence>
<proteinExistence type="inferred from homology"/>
<keyword evidence="2 5" id="KW-0150">Chloroplast</keyword>
<comment type="pathway">
    <text evidence="5">Phospholipid metabolism; CDP-diacylglycerol biosynthesis; CDP-diacylglycerol from sn-glycerol 3-phosphate: step 1/3.</text>
</comment>
<keyword evidence="5" id="KW-0012">Acyltransferase</keyword>
<comment type="catalytic activity">
    <reaction evidence="5">
        <text>sn-glycerol 3-phosphate + an acyl-CoA = a 1-acyl-sn-glycero-3-phosphate + CoA</text>
        <dbReference type="Rhea" id="RHEA:15325"/>
        <dbReference type="ChEBI" id="CHEBI:57287"/>
        <dbReference type="ChEBI" id="CHEBI:57597"/>
        <dbReference type="ChEBI" id="CHEBI:57970"/>
        <dbReference type="ChEBI" id="CHEBI:58342"/>
        <dbReference type="EC" id="2.3.1.15"/>
    </reaction>
</comment>
<dbReference type="PIRSF" id="PIRSF000431">
    <property type="entry name" value="Glycerol-3-P_O-acyltransfrase"/>
    <property type="match status" value="1"/>
</dbReference>
<organism evidence="7 8">
    <name type="scientific">Coffea arabica</name>
    <name type="common">Arabian coffee</name>
    <dbReference type="NCBI Taxonomy" id="13443"/>
    <lineage>
        <taxon>Eukaryota</taxon>
        <taxon>Viridiplantae</taxon>
        <taxon>Streptophyta</taxon>
        <taxon>Embryophyta</taxon>
        <taxon>Tracheophyta</taxon>
        <taxon>Spermatophyta</taxon>
        <taxon>Magnoliopsida</taxon>
        <taxon>eudicotyledons</taxon>
        <taxon>Gunneridae</taxon>
        <taxon>Pentapetalae</taxon>
        <taxon>asterids</taxon>
        <taxon>lamiids</taxon>
        <taxon>Gentianales</taxon>
        <taxon>Rubiaceae</taxon>
        <taxon>Ixoroideae</taxon>
        <taxon>Gardenieae complex</taxon>
        <taxon>Bertiereae - Coffeeae clade</taxon>
        <taxon>Coffeeae</taxon>
        <taxon>Coffea</taxon>
    </lineage>
</organism>
<dbReference type="EC" id="2.3.1.15" evidence="5"/>
<name>A0ABM4VDU7_COFAR</name>
<evidence type="ECO:0000256" key="4">
    <source>
        <dbReference type="ARBA" id="ARBA00022946"/>
    </source>
</evidence>
<gene>
    <name evidence="8" type="primary">LOC113704175</name>
</gene>
<feature type="domain" description="Phospholipid/glycerol acyltransferase" evidence="6">
    <location>
        <begin position="173"/>
        <end position="319"/>
    </location>
</feature>
<dbReference type="Pfam" id="PF01553">
    <property type="entry name" value="Acyltransferase"/>
    <property type="match status" value="1"/>
</dbReference>
<dbReference type="RefSeq" id="XP_071917691.1">
    <property type="nucleotide sequence ID" value="XM_072061590.1"/>
</dbReference>
<evidence type="ECO:0000256" key="2">
    <source>
        <dbReference type="ARBA" id="ARBA00022528"/>
    </source>
</evidence>
<keyword evidence="3 5" id="KW-0934">Plastid</keyword>
<evidence type="ECO:0000313" key="8">
    <source>
        <dbReference type="RefSeq" id="XP_071917691.1"/>
    </source>
</evidence>
<dbReference type="Proteomes" id="UP001652660">
    <property type="component" value="Chromosome 8e"/>
</dbReference>